<feature type="region of interest" description="Disordered" evidence="1">
    <location>
        <begin position="1"/>
        <end position="23"/>
    </location>
</feature>
<keyword evidence="4" id="KW-1185">Reference proteome</keyword>
<name>A0ABD5US54_9EURY</name>
<dbReference type="Proteomes" id="UP001596333">
    <property type="component" value="Unassembled WGS sequence"/>
</dbReference>
<dbReference type="AlphaFoldDB" id="A0ABD5US54"/>
<accession>A0ABD5US54</accession>
<feature type="domain" description="Methanogenesis regulatory protein FilR1 middle" evidence="2">
    <location>
        <begin position="62"/>
        <end position="186"/>
    </location>
</feature>
<organism evidence="3 4">
    <name type="scientific">Halorubrum trueperi</name>
    <dbReference type="NCBI Taxonomy" id="2004704"/>
    <lineage>
        <taxon>Archaea</taxon>
        <taxon>Methanobacteriati</taxon>
        <taxon>Methanobacteriota</taxon>
        <taxon>Stenosarchaea group</taxon>
        <taxon>Halobacteria</taxon>
        <taxon>Halobacteriales</taxon>
        <taxon>Haloferacaceae</taxon>
        <taxon>Halorubrum</taxon>
    </lineage>
</organism>
<dbReference type="Pfam" id="PF08350">
    <property type="entry name" value="FilR1_middle"/>
    <property type="match status" value="1"/>
</dbReference>
<evidence type="ECO:0000313" key="4">
    <source>
        <dbReference type="Proteomes" id="UP001596333"/>
    </source>
</evidence>
<dbReference type="RefSeq" id="WP_379771375.1">
    <property type="nucleotide sequence ID" value="NZ_JBHSXI010000029.1"/>
</dbReference>
<protein>
    <recommendedName>
        <fullName evidence="2">Methanogenesis regulatory protein FilR1 middle domain-containing protein</fullName>
    </recommendedName>
</protein>
<dbReference type="EMBL" id="JBHSXI010000029">
    <property type="protein sequence ID" value="MFC6890946.1"/>
    <property type="molecule type" value="Genomic_DNA"/>
</dbReference>
<feature type="compositionally biased region" description="Basic and acidic residues" evidence="1">
    <location>
        <begin position="1"/>
        <end position="18"/>
    </location>
</feature>
<sequence length="191" mass="19407">MGDGERDAGSDADTRETSDGGAPGALLRTLLAEAIGAGNDPDAFAALDGSVAVVERGDDPGPADRIADVVAGGDSIVGVVPRVEASLARRMTRDDIVEGGDEVRLVFTGRAGERLAGGSGVALRTVLSARGVDPYLHGGDSPVGILLVGDRAIVGLFDGEGLAALLWSDAPAVREWAATTCRRYLDASEPA</sequence>
<gene>
    <name evidence="3" type="ORF">ACFQEY_18325</name>
</gene>
<evidence type="ECO:0000256" key="1">
    <source>
        <dbReference type="SAM" id="MobiDB-lite"/>
    </source>
</evidence>
<dbReference type="InterPro" id="IPR013561">
    <property type="entry name" value="FilR1_middle_dom"/>
</dbReference>
<evidence type="ECO:0000259" key="2">
    <source>
        <dbReference type="Pfam" id="PF08350"/>
    </source>
</evidence>
<evidence type="ECO:0000313" key="3">
    <source>
        <dbReference type="EMBL" id="MFC6890946.1"/>
    </source>
</evidence>
<comment type="caution">
    <text evidence="3">The sequence shown here is derived from an EMBL/GenBank/DDBJ whole genome shotgun (WGS) entry which is preliminary data.</text>
</comment>
<reference evidence="3 4" key="1">
    <citation type="journal article" date="2019" name="Int. J. Syst. Evol. Microbiol.">
        <title>The Global Catalogue of Microorganisms (GCM) 10K type strain sequencing project: providing services to taxonomists for standard genome sequencing and annotation.</title>
        <authorList>
            <consortium name="The Broad Institute Genomics Platform"/>
            <consortium name="The Broad Institute Genome Sequencing Center for Infectious Disease"/>
            <person name="Wu L."/>
            <person name="Ma J."/>
        </authorList>
    </citation>
    <scope>NUCLEOTIDE SEQUENCE [LARGE SCALE GENOMIC DNA]</scope>
    <source>
        <strain evidence="3 4">Y73</strain>
    </source>
</reference>
<proteinExistence type="predicted"/>